<protein>
    <submittedName>
        <fullName evidence="1">DNA-directed RNA polymerase subunit beta</fullName>
    </submittedName>
</protein>
<dbReference type="GO" id="GO:0000428">
    <property type="term" value="C:DNA-directed RNA polymerase complex"/>
    <property type="evidence" value="ECO:0007669"/>
    <property type="project" value="UniProtKB-KW"/>
</dbReference>
<evidence type="ECO:0000313" key="1">
    <source>
        <dbReference type="EMBL" id="TPW75497.1"/>
    </source>
</evidence>
<dbReference type="AlphaFoldDB" id="A0A506Y223"/>
<keyword evidence="2" id="KW-1185">Reference proteome</keyword>
<keyword evidence="1" id="KW-0240">DNA-directed RNA polymerase</keyword>
<gene>
    <name evidence="1" type="ORF">FJ657_06280</name>
</gene>
<evidence type="ECO:0000313" key="2">
    <source>
        <dbReference type="Proteomes" id="UP000316252"/>
    </source>
</evidence>
<accession>A0A506Y223</accession>
<proteinExistence type="predicted"/>
<sequence length="209" mass="22495">MAERFHKPARIPNDHFEYHVGGEDPAVTLRRAHESAAALLARARQTTDEGVVDRLLTHTDEHGLDLVAQLWAAAGPHTLPGALWRLYLLRTAVRDDANGSALAYRTGAAALSTIDPVVAGASEPTGPEQISALADEILRGVFQGDLGTALERASAYCRICAVGWAELADARDPADPEHATALTARAARFDSFGDDLDQAARLERRDQLN</sequence>
<dbReference type="RefSeq" id="WP_141162857.1">
    <property type="nucleotide sequence ID" value="NZ_VHQG01000002.1"/>
</dbReference>
<dbReference type="Proteomes" id="UP000316252">
    <property type="component" value="Unassembled WGS sequence"/>
</dbReference>
<reference evidence="1 2" key="1">
    <citation type="submission" date="2019-06" db="EMBL/GenBank/DDBJ databases">
        <authorList>
            <person name="Li F."/>
        </authorList>
    </citation>
    <scope>NUCLEOTIDE SEQUENCE [LARGE SCALE GENOMIC DNA]</scope>
    <source>
        <strain evidence="1 2">10F1D-1</strain>
    </source>
</reference>
<comment type="caution">
    <text evidence="1">The sequence shown here is derived from an EMBL/GenBank/DDBJ whole genome shotgun (WGS) entry which is preliminary data.</text>
</comment>
<dbReference type="EMBL" id="VHQG01000002">
    <property type="protein sequence ID" value="TPW75497.1"/>
    <property type="molecule type" value="Genomic_DNA"/>
</dbReference>
<name>A0A506Y223_9MICO</name>
<keyword evidence="1" id="KW-0804">Transcription</keyword>
<organism evidence="1 2">
    <name type="scientific">Schumannella soli</name>
    <dbReference type="NCBI Taxonomy" id="2590779"/>
    <lineage>
        <taxon>Bacteria</taxon>
        <taxon>Bacillati</taxon>
        <taxon>Actinomycetota</taxon>
        <taxon>Actinomycetes</taxon>
        <taxon>Micrococcales</taxon>
        <taxon>Microbacteriaceae</taxon>
        <taxon>Schumannella</taxon>
    </lineage>
</organism>
<dbReference type="OrthoDB" id="5188280at2"/>